<dbReference type="RefSeq" id="WP_064633794.1">
    <property type="nucleotide sequence ID" value="NZ_LQYE01000032.1"/>
</dbReference>
<comment type="cofactor">
    <cofactor evidence="2 8">
        <name>FAD</name>
        <dbReference type="ChEBI" id="CHEBI:57692"/>
    </cofactor>
</comment>
<dbReference type="Pfam" id="PF06039">
    <property type="entry name" value="Mqo"/>
    <property type="match status" value="1"/>
</dbReference>
<keyword evidence="7 8" id="KW-0560">Oxidoreductase</keyword>
<comment type="caution">
    <text evidence="9">The sequence shown here is derived from an EMBL/GenBank/DDBJ whole genome shotgun (WGS) entry which is preliminary data.</text>
</comment>
<protein>
    <recommendedName>
        <fullName evidence="8">Probable malate:quinone oxidoreductase</fullName>
        <ecNumber evidence="8">1.1.5.4</ecNumber>
    </recommendedName>
    <alternativeName>
        <fullName evidence="8">MQO</fullName>
    </alternativeName>
    <alternativeName>
        <fullName evidence="8">Malate dehydrogenase [quinone]</fullName>
    </alternativeName>
</protein>
<evidence type="ECO:0000256" key="3">
    <source>
        <dbReference type="ARBA" id="ARBA00005012"/>
    </source>
</evidence>
<dbReference type="PANTHER" id="PTHR43104">
    <property type="entry name" value="L-2-HYDROXYGLUTARATE DEHYDROGENASE, MITOCHONDRIAL"/>
    <property type="match status" value="1"/>
</dbReference>
<keyword evidence="4 8" id="KW-0816">Tricarboxylic acid cycle</keyword>
<gene>
    <name evidence="8" type="primary">mqo</name>
    <name evidence="9" type="ORF">AWB85_18470</name>
</gene>
<evidence type="ECO:0000313" key="9">
    <source>
        <dbReference type="EMBL" id="OAT66676.1"/>
    </source>
</evidence>
<dbReference type="InterPro" id="IPR036188">
    <property type="entry name" value="FAD/NAD-bd_sf"/>
</dbReference>
<evidence type="ECO:0000256" key="8">
    <source>
        <dbReference type="HAMAP-Rule" id="MF_00212"/>
    </source>
</evidence>
<accession>A0A179V8P8</accession>
<comment type="pathway">
    <text evidence="3 8">Carbohydrate metabolism; tricarboxylic acid cycle; oxaloacetate from (S)-malate (quinone route): step 1/1.</text>
</comment>
<evidence type="ECO:0000256" key="6">
    <source>
        <dbReference type="ARBA" id="ARBA00022827"/>
    </source>
</evidence>
<dbReference type="GO" id="GO:0047545">
    <property type="term" value="F:(S)-2-hydroxyglutarate dehydrogenase activity"/>
    <property type="evidence" value="ECO:0007669"/>
    <property type="project" value="TreeGrafter"/>
</dbReference>
<dbReference type="EC" id="1.1.5.4" evidence="8"/>
<dbReference type="SUPFAM" id="SSF51905">
    <property type="entry name" value="FAD/NAD(P)-binding domain"/>
    <property type="match status" value="1"/>
</dbReference>
<dbReference type="NCBIfam" id="NF003612">
    <property type="entry name" value="PRK05257.3-3"/>
    <property type="match status" value="1"/>
</dbReference>
<dbReference type="Proteomes" id="UP000186919">
    <property type="component" value="Unassembled WGS sequence"/>
</dbReference>
<dbReference type="InterPro" id="IPR006231">
    <property type="entry name" value="MQO"/>
</dbReference>
<keyword evidence="6 8" id="KW-0274">FAD</keyword>
<comment type="similarity">
    <text evidence="8">Belongs to the MQO family.</text>
</comment>
<sequence length="498" mass="54593">MTRIPSAPDTSPVEADIVLIGGGIMSATLGSMLSMLAPERRIILLERADELATESSGPWNNAGTGHTGFCELNYMPDAGDGAKAAAVARQFHLSRQWWSHLADNALLRPDAFIHPVAHMDVVFGRRDVDYLRKRYETLSAEPMFTGMRFTDDPVTIERWAPLVMRDRVTNEPIAATLHPDGTDIDFGALTAALTRIVADRGGQLRLGHHVRALRRGADGSWLVTGRNSHGDFAIRAPKVFVGAGGQALWILQRARLPEVRGYAVLPVGAAFLRSDNQTLVAQHATKVYGQAPVGAPPMSVPHLDKRVIGGRSYLMFGPYATFSTKLLTQGRWTDFFTTVRWHNLRVIAAALLHNLDLVRYLLGQVIAGPRQRLRQLRRYYPGAKSDDWKLFPAGQRAQLIKPDPQHIGVLQQGTELVVSADRSIAGLLGASPGASTAVPIMLDALARCFPEQWESRWRQTMTDAIPGAGDTVWDTATVINSARSTARSLRLDDARPSS</sequence>
<evidence type="ECO:0000256" key="2">
    <source>
        <dbReference type="ARBA" id="ARBA00001974"/>
    </source>
</evidence>
<dbReference type="UniPathway" id="UPA00223">
    <property type="reaction ID" value="UER01008"/>
</dbReference>
<dbReference type="HAMAP" id="MF_00212">
    <property type="entry name" value="MQO"/>
    <property type="match status" value="1"/>
</dbReference>
<evidence type="ECO:0000256" key="1">
    <source>
        <dbReference type="ARBA" id="ARBA00001139"/>
    </source>
</evidence>
<dbReference type="AlphaFoldDB" id="A0A179V8P8"/>
<dbReference type="NCBIfam" id="NF003606">
    <property type="entry name" value="PRK05257.2-1"/>
    <property type="match status" value="1"/>
</dbReference>
<dbReference type="GO" id="GO:0008924">
    <property type="term" value="F:L-malate dehydrogenase (quinone) activity"/>
    <property type="evidence" value="ECO:0007669"/>
    <property type="project" value="UniProtKB-UniRule"/>
</dbReference>
<comment type="catalytic activity">
    <reaction evidence="1 8">
        <text>(S)-malate + a quinone = a quinol + oxaloacetate</text>
        <dbReference type="Rhea" id="RHEA:46012"/>
        <dbReference type="ChEBI" id="CHEBI:15589"/>
        <dbReference type="ChEBI" id="CHEBI:16452"/>
        <dbReference type="ChEBI" id="CHEBI:24646"/>
        <dbReference type="ChEBI" id="CHEBI:132124"/>
        <dbReference type="EC" id="1.1.5.4"/>
    </reaction>
</comment>
<dbReference type="Gene3D" id="3.50.50.60">
    <property type="entry name" value="FAD/NAD(P)-binding domain"/>
    <property type="match status" value="1"/>
</dbReference>
<dbReference type="PANTHER" id="PTHR43104:SF2">
    <property type="entry name" value="L-2-HYDROXYGLUTARATE DEHYDROGENASE, MITOCHONDRIAL"/>
    <property type="match status" value="1"/>
</dbReference>
<dbReference type="Gene3D" id="3.30.9.10">
    <property type="entry name" value="D-Amino Acid Oxidase, subunit A, domain 2"/>
    <property type="match status" value="1"/>
</dbReference>
<evidence type="ECO:0000256" key="7">
    <source>
        <dbReference type="ARBA" id="ARBA00023002"/>
    </source>
</evidence>
<dbReference type="EMBL" id="LQYE01000032">
    <property type="protein sequence ID" value="OAT66676.1"/>
    <property type="molecule type" value="Genomic_DNA"/>
</dbReference>
<reference evidence="9 10" key="1">
    <citation type="submission" date="2016-01" db="EMBL/GenBank/DDBJ databases">
        <title>Mycobacterium immunogenum strain CD11_6 genome sequencing and assembly.</title>
        <authorList>
            <person name="Kaur G."/>
            <person name="Nair G.R."/>
            <person name="Mayilraj S."/>
        </authorList>
    </citation>
    <scope>NUCLEOTIDE SEQUENCE [LARGE SCALE GENOMIC DNA]</scope>
    <source>
        <strain evidence="9 10">CD11-6</strain>
    </source>
</reference>
<evidence type="ECO:0000256" key="4">
    <source>
        <dbReference type="ARBA" id="ARBA00022532"/>
    </source>
</evidence>
<keyword evidence="5 8" id="KW-0285">Flavoprotein</keyword>
<proteinExistence type="inferred from homology"/>
<dbReference type="GO" id="GO:0006099">
    <property type="term" value="P:tricarboxylic acid cycle"/>
    <property type="evidence" value="ECO:0007669"/>
    <property type="project" value="UniProtKB-UniRule"/>
</dbReference>
<dbReference type="NCBIfam" id="TIGR01320">
    <property type="entry name" value="mal_quin_oxido"/>
    <property type="match status" value="1"/>
</dbReference>
<evidence type="ECO:0000313" key="10">
    <source>
        <dbReference type="Proteomes" id="UP000186919"/>
    </source>
</evidence>
<name>A0A179V8P8_9MYCO</name>
<dbReference type="NCBIfam" id="NF003611">
    <property type="entry name" value="PRK05257.3-2"/>
    <property type="match status" value="1"/>
</dbReference>
<organism evidence="9 10">
    <name type="scientific">Mycobacteroides immunogenum</name>
    <dbReference type="NCBI Taxonomy" id="83262"/>
    <lineage>
        <taxon>Bacteria</taxon>
        <taxon>Bacillati</taxon>
        <taxon>Actinomycetota</taxon>
        <taxon>Actinomycetes</taxon>
        <taxon>Mycobacteriales</taxon>
        <taxon>Mycobacteriaceae</taxon>
        <taxon>Mycobacteroides</taxon>
    </lineage>
</organism>
<evidence type="ECO:0000256" key="5">
    <source>
        <dbReference type="ARBA" id="ARBA00022630"/>
    </source>
</evidence>